<dbReference type="Proteomes" id="UP001169764">
    <property type="component" value="Unassembled WGS sequence"/>
</dbReference>
<evidence type="ECO:0000313" key="1">
    <source>
        <dbReference type="EMBL" id="MDO6416196.1"/>
    </source>
</evidence>
<proteinExistence type="predicted"/>
<name>A0ABT8YCV6_9SPHN</name>
<comment type="caution">
    <text evidence="1">The sequence shown here is derived from an EMBL/GenBank/DDBJ whole genome shotgun (WGS) entry which is preliminary data.</text>
</comment>
<reference evidence="1" key="1">
    <citation type="submission" date="2023-07" db="EMBL/GenBank/DDBJ databases">
        <authorList>
            <person name="Kim M."/>
        </authorList>
    </citation>
    <scope>NUCLEOTIDE SEQUENCE</scope>
    <source>
        <strain evidence="1">BIUV-7</strain>
    </source>
</reference>
<dbReference type="RefSeq" id="WP_303545372.1">
    <property type="nucleotide sequence ID" value="NZ_JAUOTP010000009.1"/>
</dbReference>
<protein>
    <submittedName>
        <fullName evidence="1">Uncharacterized protein</fullName>
    </submittedName>
</protein>
<organism evidence="1 2">
    <name type="scientific">Sphingomonas natans</name>
    <dbReference type="NCBI Taxonomy" id="3063330"/>
    <lineage>
        <taxon>Bacteria</taxon>
        <taxon>Pseudomonadati</taxon>
        <taxon>Pseudomonadota</taxon>
        <taxon>Alphaproteobacteria</taxon>
        <taxon>Sphingomonadales</taxon>
        <taxon>Sphingomonadaceae</taxon>
        <taxon>Sphingomonas</taxon>
    </lineage>
</organism>
<keyword evidence="2" id="KW-1185">Reference proteome</keyword>
<gene>
    <name evidence="1" type="ORF">Q4F19_17550</name>
</gene>
<sequence>MREASAITLLGSVANLLDVADRMAAGIADRIARDVERGAEDGMSPAKLRQRLAKASAGLLAAAVAPEEIGQAFARGRSPCGERQISE</sequence>
<evidence type="ECO:0000313" key="2">
    <source>
        <dbReference type="Proteomes" id="UP001169764"/>
    </source>
</evidence>
<dbReference type="EMBL" id="JAUOTP010000009">
    <property type="protein sequence ID" value="MDO6416196.1"/>
    <property type="molecule type" value="Genomic_DNA"/>
</dbReference>
<accession>A0ABT8YCV6</accession>